<reference evidence="1" key="1">
    <citation type="submission" date="2023-05" db="EMBL/GenBank/DDBJ databases">
        <title>Genome analysis of newly isolated bacteriophages.</title>
        <authorList>
            <person name="Wojcicki M."/>
            <person name="Swider O."/>
            <person name="Srednicka P."/>
            <person name="Shymialevich D."/>
        </authorList>
    </citation>
    <scope>NUCLEOTIDE SEQUENCE</scope>
</reference>
<sequence>MNNQTVETERKREAEMFALFQFLMKRPDLAANEDTGGDGVRAATNANFYRGLGDAI</sequence>
<accession>A0AA50F3A4</accession>
<organism evidence="1 2">
    <name type="scientific">Salmonella phage KKP 3828</name>
    <dbReference type="NCBI Taxonomy" id="3041358"/>
    <lineage>
        <taxon>Viruses</taxon>
        <taxon>Duplodnaviria</taxon>
        <taxon>Heunggongvirae</taxon>
        <taxon>Uroviricota</taxon>
        <taxon>Caudoviricetes</taxon>
        <taxon>Autographivirales</taxon>
        <taxon>Autoscriptoviridae</taxon>
        <taxon>Slopekvirinae</taxon>
        <taxon>Koutsourovirus</taxon>
        <taxon>Koutsourovirus KKP3828</taxon>
    </lineage>
</organism>
<dbReference type="EMBL" id="OR067835">
    <property type="protein sequence ID" value="WLW41010.1"/>
    <property type="molecule type" value="Genomic_DNA"/>
</dbReference>
<name>A0AA50F3A4_9CAUD</name>
<protein>
    <submittedName>
        <fullName evidence="1">Uncharacterized protein</fullName>
    </submittedName>
</protein>
<dbReference type="Proteomes" id="UP001234853">
    <property type="component" value="Segment"/>
</dbReference>
<evidence type="ECO:0000313" key="2">
    <source>
        <dbReference type="Proteomes" id="UP001234853"/>
    </source>
</evidence>
<evidence type="ECO:0000313" key="1">
    <source>
        <dbReference type="EMBL" id="WLW41010.1"/>
    </source>
</evidence>
<keyword evidence="2" id="KW-1185">Reference proteome</keyword>
<gene>
    <name evidence="1" type="ORF">IBHPHPPA_00010</name>
</gene>
<proteinExistence type="predicted"/>